<dbReference type="Proteomes" id="UP001597452">
    <property type="component" value="Unassembled WGS sequence"/>
</dbReference>
<name>A0ABW5QC42_9BACI</name>
<feature type="transmembrane region" description="Helical" evidence="5">
    <location>
        <begin position="235"/>
        <end position="260"/>
    </location>
</feature>
<evidence type="ECO:0000256" key="3">
    <source>
        <dbReference type="ARBA" id="ARBA00022989"/>
    </source>
</evidence>
<dbReference type="EMBL" id="JBHUMZ010000023">
    <property type="protein sequence ID" value="MFD2639305.1"/>
    <property type="molecule type" value="Genomic_DNA"/>
</dbReference>
<comment type="subcellular location">
    <subcellularLocation>
        <location evidence="1">Membrane</location>
        <topology evidence="1">Multi-pass membrane protein</topology>
    </subcellularLocation>
</comment>
<gene>
    <name evidence="7" type="ORF">ACFSW4_10540</name>
</gene>
<comment type="caution">
    <text evidence="7">The sequence shown here is derived from an EMBL/GenBank/DDBJ whole genome shotgun (WGS) entry which is preliminary data.</text>
</comment>
<proteinExistence type="predicted"/>
<evidence type="ECO:0000313" key="7">
    <source>
        <dbReference type="EMBL" id="MFD2639305.1"/>
    </source>
</evidence>
<feature type="transmembrane region" description="Helical" evidence="5">
    <location>
        <begin position="12"/>
        <end position="30"/>
    </location>
</feature>
<keyword evidence="8" id="KW-1185">Reference proteome</keyword>
<keyword evidence="2 5" id="KW-0812">Transmembrane</keyword>
<evidence type="ECO:0000256" key="2">
    <source>
        <dbReference type="ARBA" id="ARBA00022692"/>
    </source>
</evidence>
<accession>A0ABW5QC42</accession>
<protein>
    <submittedName>
        <fullName evidence="7">ABC transporter permease</fullName>
    </submittedName>
</protein>
<feature type="transmembrane region" description="Helical" evidence="5">
    <location>
        <begin position="194"/>
        <end position="214"/>
    </location>
</feature>
<evidence type="ECO:0000313" key="8">
    <source>
        <dbReference type="Proteomes" id="UP001597452"/>
    </source>
</evidence>
<keyword evidence="4 5" id="KW-0472">Membrane</keyword>
<dbReference type="RefSeq" id="WP_377329161.1">
    <property type="nucleotide sequence ID" value="NZ_JBHUMZ010000023.1"/>
</dbReference>
<reference evidence="8" key="1">
    <citation type="journal article" date="2019" name="Int. J. Syst. Evol. Microbiol.">
        <title>The Global Catalogue of Microorganisms (GCM) 10K type strain sequencing project: providing services to taxonomists for standard genome sequencing and annotation.</title>
        <authorList>
            <consortium name="The Broad Institute Genomics Platform"/>
            <consortium name="The Broad Institute Genome Sequencing Center for Infectious Disease"/>
            <person name="Wu L."/>
            <person name="Ma J."/>
        </authorList>
    </citation>
    <scope>NUCLEOTIDE SEQUENCE [LARGE SCALE GENOMIC DNA]</scope>
    <source>
        <strain evidence="8">TISTR 1571</strain>
    </source>
</reference>
<evidence type="ECO:0000256" key="1">
    <source>
        <dbReference type="ARBA" id="ARBA00004141"/>
    </source>
</evidence>
<keyword evidence="3 5" id="KW-1133">Transmembrane helix</keyword>
<feature type="transmembrane region" description="Helical" evidence="5">
    <location>
        <begin position="294"/>
        <end position="315"/>
    </location>
</feature>
<sequence length="334" mass="39387">MMIKVFTQYKWTIISILILPILFSVISIVLSDKSAEELKIPVVLVDPFNQEITGNLLEDMSINDSFIVTKAKQIPKDHLMRGEVEAVFVLPQNLKEKISSGKLQNEITWYRHERSLFDGLFKEQLASSIVKRAVRAEAANIVKNYQENANWNKVYKFGLQYLETDPIFQIQFQTIDEQAQTQNVSSDKWVFMRWLYWLIIWGMIARLTQMLLNWREQLIFERLRTLGRSKSLHHNWLLFVALLLFFITLVTSTITQYIWLETYQELAIVTDLSLVLLSIVIYFLLSTFIKTKETLWMISFTYGVVSSIVFFLIQFEFLTRQEWLAIFLPSWILL</sequence>
<dbReference type="InterPro" id="IPR013525">
    <property type="entry name" value="ABC2_TM"/>
</dbReference>
<feature type="domain" description="ABC-2 type transporter transmembrane" evidence="6">
    <location>
        <begin position="10"/>
        <end position="330"/>
    </location>
</feature>
<evidence type="ECO:0000259" key="6">
    <source>
        <dbReference type="Pfam" id="PF12698"/>
    </source>
</evidence>
<dbReference type="Pfam" id="PF12698">
    <property type="entry name" value="ABC2_membrane_3"/>
    <property type="match status" value="1"/>
</dbReference>
<organism evidence="7 8">
    <name type="scientific">Piscibacillus salipiscarius</name>
    <dbReference type="NCBI Taxonomy" id="299480"/>
    <lineage>
        <taxon>Bacteria</taxon>
        <taxon>Bacillati</taxon>
        <taxon>Bacillota</taxon>
        <taxon>Bacilli</taxon>
        <taxon>Bacillales</taxon>
        <taxon>Bacillaceae</taxon>
        <taxon>Piscibacillus</taxon>
    </lineage>
</organism>
<evidence type="ECO:0000256" key="4">
    <source>
        <dbReference type="ARBA" id="ARBA00023136"/>
    </source>
</evidence>
<evidence type="ECO:0000256" key="5">
    <source>
        <dbReference type="SAM" id="Phobius"/>
    </source>
</evidence>
<feature type="transmembrane region" description="Helical" evidence="5">
    <location>
        <begin position="266"/>
        <end position="285"/>
    </location>
</feature>